<organism evidence="2 3">
    <name type="scientific">Pseudonocardia ailaonensis</name>
    <dbReference type="NCBI Taxonomy" id="367279"/>
    <lineage>
        <taxon>Bacteria</taxon>
        <taxon>Bacillati</taxon>
        <taxon>Actinomycetota</taxon>
        <taxon>Actinomycetes</taxon>
        <taxon>Pseudonocardiales</taxon>
        <taxon>Pseudonocardiaceae</taxon>
        <taxon>Pseudonocardia</taxon>
    </lineage>
</organism>
<accession>A0ABN2N4U0</accession>
<keyword evidence="3" id="KW-1185">Reference proteome</keyword>
<name>A0ABN2N4U0_9PSEU</name>
<evidence type="ECO:0000313" key="3">
    <source>
        <dbReference type="Proteomes" id="UP001500449"/>
    </source>
</evidence>
<dbReference type="Pfam" id="PF13577">
    <property type="entry name" value="SnoaL_4"/>
    <property type="match status" value="1"/>
</dbReference>
<reference evidence="2 3" key="1">
    <citation type="journal article" date="2019" name="Int. J. Syst. Evol. Microbiol.">
        <title>The Global Catalogue of Microorganisms (GCM) 10K type strain sequencing project: providing services to taxonomists for standard genome sequencing and annotation.</title>
        <authorList>
            <consortium name="The Broad Institute Genomics Platform"/>
            <consortium name="The Broad Institute Genome Sequencing Center for Infectious Disease"/>
            <person name="Wu L."/>
            <person name="Ma J."/>
        </authorList>
    </citation>
    <scope>NUCLEOTIDE SEQUENCE [LARGE SCALE GENOMIC DNA]</scope>
    <source>
        <strain evidence="2 3">JCM 16009</strain>
    </source>
</reference>
<dbReference type="InterPro" id="IPR032710">
    <property type="entry name" value="NTF2-like_dom_sf"/>
</dbReference>
<sequence length="143" mass="16266">MELVWKRCLAAEMPATYAATIHDLDPVRQAELYTVDGVLDQVWGVSSGRDQIAAAYGERFSEWEDSNHWVTNIRVTTCSDEAAVVKSFVLGLFTFTAEHHRDPLLYRGEYVFELTWSTERWEISRLTITRHGVAGLPLIATSF</sequence>
<proteinExistence type="predicted"/>
<dbReference type="CDD" id="cd00531">
    <property type="entry name" value="NTF2_like"/>
    <property type="match status" value="1"/>
</dbReference>
<feature type="domain" description="SnoaL-like" evidence="1">
    <location>
        <begin position="16"/>
        <end position="127"/>
    </location>
</feature>
<dbReference type="Gene3D" id="3.10.450.50">
    <property type="match status" value="1"/>
</dbReference>
<dbReference type="Proteomes" id="UP001500449">
    <property type="component" value="Unassembled WGS sequence"/>
</dbReference>
<comment type="caution">
    <text evidence="2">The sequence shown here is derived from an EMBL/GenBank/DDBJ whole genome shotgun (WGS) entry which is preliminary data.</text>
</comment>
<dbReference type="SUPFAM" id="SSF54427">
    <property type="entry name" value="NTF2-like"/>
    <property type="match status" value="1"/>
</dbReference>
<dbReference type="EMBL" id="BAAAQK010000009">
    <property type="protein sequence ID" value="GAA1851909.1"/>
    <property type="molecule type" value="Genomic_DNA"/>
</dbReference>
<evidence type="ECO:0000259" key="1">
    <source>
        <dbReference type="Pfam" id="PF13577"/>
    </source>
</evidence>
<gene>
    <name evidence="2" type="ORF">GCM10009836_34900</name>
</gene>
<evidence type="ECO:0000313" key="2">
    <source>
        <dbReference type="EMBL" id="GAA1851909.1"/>
    </source>
</evidence>
<dbReference type="InterPro" id="IPR037401">
    <property type="entry name" value="SnoaL-like"/>
</dbReference>
<protein>
    <recommendedName>
        <fullName evidence="1">SnoaL-like domain-containing protein</fullName>
    </recommendedName>
</protein>
<dbReference type="RefSeq" id="WP_344417865.1">
    <property type="nucleotide sequence ID" value="NZ_BAAAQK010000009.1"/>
</dbReference>